<dbReference type="OrthoDB" id="137668at2157"/>
<keyword evidence="1" id="KW-1133">Transmembrane helix</keyword>
<dbReference type="RefSeq" id="WP_012965060.1">
    <property type="nucleotide sequence ID" value="NC_013849.1"/>
</dbReference>
<dbReference type="STRING" id="589924.Ferp_0540"/>
<proteinExistence type="predicted"/>
<keyword evidence="1" id="KW-0472">Membrane</keyword>
<feature type="transmembrane region" description="Helical" evidence="1">
    <location>
        <begin position="37"/>
        <end position="60"/>
    </location>
</feature>
<gene>
    <name evidence="2" type="ordered locus">Ferp_0540</name>
</gene>
<name>D3S381_FERPA</name>
<evidence type="ECO:0000256" key="1">
    <source>
        <dbReference type="SAM" id="Phobius"/>
    </source>
</evidence>
<evidence type="ECO:0000313" key="3">
    <source>
        <dbReference type="Proteomes" id="UP000002613"/>
    </source>
</evidence>
<keyword evidence="1" id="KW-0812">Transmembrane</keyword>
<reference evidence="2 3" key="2">
    <citation type="journal article" date="2011" name="Stand. Genomic Sci.">
        <title>Complete genome sequence of Ferroglobus placidus AEDII12DO.</title>
        <authorList>
            <person name="Anderson I."/>
            <person name="Risso C."/>
            <person name="Holmes D."/>
            <person name="Lucas S."/>
            <person name="Copeland A."/>
            <person name="Lapidus A."/>
            <person name="Cheng J.F."/>
            <person name="Bruce D."/>
            <person name="Goodwin L."/>
            <person name="Pitluck S."/>
            <person name="Saunders E."/>
            <person name="Brettin T."/>
            <person name="Detter J.C."/>
            <person name="Han C."/>
            <person name="Tapia R."/>
            <person name="Larimer F."/>
            <person name="Land M."/>
            <person name="Hauser L."/>
            <person name="Woyke T."/>
            <person name="Lovley D."/>
            <person name="Kyrpides N."/>
            <person name="Ivanova N."/>
        </authorList>
    </citation>
    <scope>NUCLEOTIDE SEQUENCE [LARGE SCALE GENOMIC DNA]</scope>
    <source>
        <strain evidence="3">DSM 10642 / AEDII12DO</strain>
    </source>
</reference>
<dbReference type="AlphaFoldDB" id="D3S381"/>
<dbReference type="GeneID" id="8778041"/>
<sequence>MEVLDLDEIIRVLSSFLALFIFAISAIAYTRERRRKLLIVSAAFFFYALKGLLKISDIFLPQKGNFIEVTANLLDFVILLLFFLAMVKK</sequence>
<feature type="transmembrane region" description="Helical" evidence="1">
    <location>
        <begin position="66"/>
        <end position="87"/>
    </location>
</feature>
<evidence type="ECO:0000313" key="2">
    <source>
        <dbReference type="EMBL" id="ADC64714.1"/>
    </source>
</evidence>
<dbReference type="PaxDb" id="589924-Ferp_0540"/>
<dbReference type="eggNOG" id="arCOG08000">
    <property type="taxonomic scope" value="Archaea"/>
</dbReference>
<dbReference type="KEGG" id="fpl:Ferp_0540"/>
<reference evidence="3" key="1">
    <citation type="submission" date="2010-02" db="EMBL/GenBank/DDBJ databases">
        <title>Complete sequence of Ferroglobus placidus DSM 10642.</title>
        <authorList>
            <consortium name="US DOE Joint Genome Institute"/>
            <person name="Lucas S."/>
            <person name="Copeland A."/>
            <person name="Lapidus A."/>
            <person name="Cheng J.-F."/>
            <person name="Bruce D."/>
            <person name="Goodwin L."/>
            <person name="Pitluck S."/>
            <person name="Saunders E."/>
            <person name="Brettin T."/>
            <person name="Detter J.C."/>
            <person name="Han C."/>
            <person name="Tapia R."/>
            <person name="Larimer F."/>
            <person name="Land M."/>
            <person name="Hauser L."/>
            <person name="Kyrpides N."/>
            <person name="Ivanova N."/>
            <person name="Holmes D."/>
            <person name="Lovley D."/>
            <person name="Kyrpides N."/>
            <person name="Anderson I.J."/>
            <person name="Woyke T."/>
        </authorList>
    </citation>
    <scope>NUCLEOTIDE SEQUENCE [LARGE SCALE GENOMIC DNA]</scope>
    <source>
        <strain evidence="3">DSM 10642 / AEDII12DO</strain>
    </source>
</reference>
<feature type="transmembrane region" description="Helical" evidence="1">
    <location>
        <begin position="12"/>
        <end position="30"/>
    </location>
</feature>
<protein>
    <submittedName>
        <fullName evidence="2">Uncharacterized protein</fullName>
    </submittedName>
</protein>
<accession>D3S381</accession>
<keyword evidence="3" id="KW-1185">Reference proteome</keyword>
<dbReference type="Proteomes" id="UP000002613">
    <property type="component" value="Chromosome"/>
</dbReference>
<dbReference type="HOGENOM" id="CLU_2447667_0_0_2"/>
<organism evidence="2 3">
    <name type="scientific">Ferroglobus placidus (strain DSM 10642 / AEDII12DO)</name>
    <dbReference type="NCBI Taxonomy" id="589924"/>
    <lineage>
        <taxon>Archaea</taxon>
        <taxon>Methanobacteriati</taxon>
        <taxon>Methanobacteriota</taxon>
        <taxon>Archaeoglobi</taxon>
        <taxon>Archaeoglobales</taxon>
        <taxon>Archaeoglobaceae</taxon>
        <taxon>Ferroglobus</taxon>
    </lineage>
</organism>
<dbReference type="EMBL" id="CP001899">
    <property type="protein sequence ID" value="ADC64714.1"/>
    <property type="molecule type" value="Genomic_DNA"/>
</dbReference>